<dbReference type="RefSeq" id="WP_073711300.1">
    <property type="nucleotide sequence ID" value="NZ_MRWQ01000006.1"/>
</dbReference>
<dbReference type="Gene3D" id="1.20.1560.10">
    <property type="entry name" value="ABC transporter type 1, transmembrane domain"/>
    <property type="match status" value="1"/>
</dbReference>
<dbReference type="InterPro" id="IPR039421">
    <property type="entry name" value="Type_1_exporter"/>
</dbReference>
<organism evidence="11 12">
    <name type="scientific">Domibacillus mangrovi</name>
    <dbReference type="NCBI Taxonomy" id="1714354"/>
    <lineage>
        <taxon>Bacteria</taxon>
        <taxon>Bacillati</taxon>
        <taxon>Bacillota</taxon>
        <taxon>Bacilli</taxon>
        <taxon>Bacillales</taxon>
        <taxon>Bacillaceae</taxon>
        <taxon>Domibacillus</taxon>
    </lineage>
</organism>
<evidence type="ECO:0000259" key="10">
    <source>
        <dbReference type="PROSITE" id="PS50929"/>
    </source>
</evidence>
<keyword evidence="6 8" id="KW-1133">Transmembrane helix</keyword>
<dbReference type="InterPro" id="IPR003593">
    <property type="entry name" value="AAA+_ATPase"/>
</dbReference>
<dbReference type="STRING" id="1714354.BLL40_07495"/>
<dbReference type="EMBL" id="MRWQ01000006">
    <property type="protein sequence ID" value="OKL36575.1"/>
    <property type="molecule type" value="Genomic_DNA"/>
</dbReference>
<evidence type="ECO:0000256" key="6">
    <source>
        <dbReference type="ARBA" id="ARBA00022989"/>
    </source>
</evidence>
<evidence type="ECO:0000256" key="8">
    <source>
        <dbReference type="SAM" id="Phobius"/>
    </source>
</evidence>
<dbReference type="Proteomes" id="UP000186524">
    <property type="component" value="Unassembled WGS sequence"/>
</dbReference>
<reference evidence="11 12" key="1">
    <citation type="submission" date="2016-12" db="EMBL/GenBank/DDBJ databases">
        <title>Domibacillus sp. SAOS 44 whole genome sequencing.</title>
        <authorList>
            <person name="Verma A."/>
            <person name="Krishnamurthi S."/>
        </authorList>
    </citation>
    <scope>NUCLEOTIDE SEQUENCE [LARGE SCALE GENOMIC DNA]</scope>
    <source>
        <strain evidence="11 12">SAOS 44</strain>
    </source>
</reference>
<feature type="transmembrane region" description="Helical" evidence="8">
    <location>
        <begin position="65"/>
        <end position="87"/>
    </location>
</feature>
<keyword evidence="2" id="KW-0813">Transport</keyword>
<keyword evidence="7 8" id="KW-0472">Membrane</keyword>
<dbReference type="OrthoDB" id="9770415at2"/>
<evidence type="ECO:0000256" key="5">
    <source>
        <dbReference type="ARBA" id="ARBA00022840"/>
    </source>
</evidence>
<evidence type="ECO:0000313" key="11">
    <source>
        <dbReference type="EMBL" id="OKL36575.1"/>
    </source>
</evidence>
<feature type="transmembrane region" description="Helical" evidence="8">
    <location>
        <begin position="152"/>
        <end position="173"/>
    </location>
</feature>
<sequence length="610" mass="68113">MKDVFYFLRQIHSYAGKILYINLLAMTFIGLLESVGLLLLVPMLSMTGVLELDAGGTPISAVFDFLKGMPVSIGLPLVLGVYVLLVIGQNLLQRHITLQNAIIQNGFLRNLRLETYGALLRSNWAFFIKKRKSDLINLVLTEVTRTSGATSAILQFIASLIFTFIQVALAFWLSPAITAFVLLFGIVIVFLNRKFLKRSLSLGNRNFELGRSYLAGITDQINGIKDIKSNTLEESRMDWFESITKKMDVEQVEYMRLKTTSQLYYKVASAILVAIFIFIAVNMFNAQAAQLMLIILIFTRLWPRVAGIQSSLEQLATTMPSFKAVKALQGECRNAKECETGVNEYIEPIRIMKGIECRNVCFRYNQKEPVQTLQNINVVIPSNKMTAFVGRSGAGKSTLIDLLMGLNQPEKGDVLVDGIPLTSDNVLSWRRAISYVPQDPFLFNASIRENLLLIKPNASEEQMWEALAFSSAAEFVRELPQGLDSLIGDRGIKLSGGERQRLVLARAILRNPSILVLDEATSALDTENEAKIQEALDRLKGKMTIIVIAHRLSTIRNADQVVVLEKGEIIQDGLYNQLSQEKSGVFSKLLSGQVENIKQGMNETNVDICR</sequence>
<evidence type="ECO:0000256" key="3">
    <source>
        <dbReference type="ARBA" id="ARBA00022692"/>
    </source>
</evidence>
<dbReference type="InterPro" id="IPR036640">
    <property type="entry name" value="ABC1_TM_sf"/>
</dbReference>
<evidence type="ECO:0000256" key="2">
    <source>
        <dbReference type="ARBA" id="ARBA00022448"/>
    </source>
</evidence>
<dbReference type="SMART" id="SM00382">
    <property type="entry name" value="AAA"/>
    <property type="match status" value="1"/>
</dbReference>
<keyword evidence="12" id="KW-1185">Reference proteome</keyword>
<dbReference type="PROSITE" id="PS50929">
    <property type="entry name" value="ABC_TM1F"/>
    <property type="match status" value="1"/>
</dbReference>
<comment type="caution">
    <text evidence="11">The sequence shown here is derived from an EMBL/GenBank/DDBJ whole genome shotgun (WGS) entry which is preliminary data.</text>
</comment>
<protein>
    <submittedName>
        <fullName evidence="11">Multidrug ABC transporter</fullName>
    </submittedName>
</protein>
<dbReference type="GO" id="GO:0015421">
    <property type="term" value="F:ABC-type oligopeptide transporter activity"/>
    <property type="evidence" value="ECO:0007669"/>
    <property type="project" value="TreeGrafter"/>
</dbReference>
<keyword evidence="5" id="KW-0067">ATP-binding</keyword>
<dbReference type="GO" id="GO:0005886">
    <property type="term" value="C:plasma membrane"/>
    <property type="evidence" value="ECO:0007669"/>
    <property type="project" value="UniProtKB-SubCell"/>
</dbReference>
<dbReference type="InterPro" id="IPR003439">
    <property type="entry name" value="ABC_transporter-like_ATP-bd"/>
</dbReference>
<gene>
    <name evidence="11" type="ORF">BLL40_07495</name>
</gene>
<accession>A0A1Q5P2U9</accession>
<dbReference type="SUPFAM" id="SSF90123">
    <property type="entry name" value="ABC transporter transmembrane region"/>
    <property type="match status" value="1"/>
</dbReference>
<dbReference type="Pfam" id="PF00005">
    <property type="entry name" value="ABC_tran"/>
    <property type="match status" value="1"/>
</dbReference>
<feature type="domain" description="ABC transporter" evidence="9">
    <location>
        <begin position="355"/>
        <end position="591"/>
    </location>
</feature>
<dbReference type="AlphaFoldDB" id="A0A1Q5P2U9"/>
<name>A0A1Q5P2U9_9BACI</name>
<feature type="transmembrane region" description="Helical" evidence="8">
    <location>
        <begin position="20"/>
        <end position="45"/>
    </location>
</feature>
<evidence type="ECO:0000313" key="12">
    <source>
        <dbReference type="Proteomes" id="UP000186524"/>
    </source>
</evidence>
<dbReference type="InterPro" id="IPR017871">
    <property type="entry name" value="ABC_transporter-like_CS"/>
</dbReference>
<dbReference type="InterPro" id="IPR027417">
    <property type="entry name" value="P-loop_NTPase"/>
</dbReference>
<dbReference type="SUPFAM" id="SSF52540">
    <property type="entry name" value="P-loop containing nucleoside triphosphate hydrolases"/>
    <property type="match status" value="1"/>
</dbReference>
<dbReference type="GO" id="GO:0005737">
    <property type="term" value="C:cytoplasm"/>
    <property type="evidence" value="ECO:0007669"/>
    <property type="project" value="UniProtKB-ARBA"/>
</dbReference>
<evidence type="ECO:0000256" key="4">
    <source>
        <dbReference type="ARBA" id="ARBA00022741"/>
    </source>
</evidence>
<feature type="transmembrane region" description="Helical" evidence="8">
    <location>
        <begin position="179"/>
        <end position="196"/>
    </location>
</feature>
<feature type="transmembrane region" description="Helical" evidence="8">
    <location>
        <begin position="263"/>
        <end position="281"/>
    </location>
</feature>
<dbReference type="GO" id="GO:0016887">
    <property type="term" value="F:ATP hydrolysis activity"/>
    <property type="evidence" value="ECO:0007669"/>
    <property type="project" value="InterPro"/>
</dbReference>
<dbReference type="FunFam" id="3.40.50.300:FF:000604">
    <property type="entry name" value="ABC transporter B family member 28"/>
    <property type="match status" value="1"/>
</dbReference>
<keyword evidence="3 8" id="KW-0812">Transmembrane</keyword>
<dbReference type="GO" id="GO:0005524">
    <property type="term" value="F:ATP binding"/>
    <property type="evidence" value="ECO:0007669"/>
    <property type="project" value="UniProtKB-KW"/>
</dbReference>
<evidence type="ECO:0000259" key="9">
    <source>
        <dbReference type="PROSITE" id="PS50893"/>
    </source>
</evidence>
<dbReference type="PROSITE" id="PS00211">
    <property type="entry name" value="ABC_TRANSPORTER_1"/>
    <property type="match status" value="1"/>
</dbReference>
<dbReference type="PANTHER" id="PTHR43394">
    <property type="entry name" value="ATP-DEPENDENT PERMEASE MDL1, MITOCHONDRIAL"/>
    <property type="match status" value="1"/>
</dbReference>
<keyword evidence="4" id="KW-0547">Nucleotide-binding</keyword>
<proteinExistence type="predicted"/>
<dbReference type="Gene3D" id="3.40.50.300">
    <property type="entry name" value="P-loop containing nucleotide triphosphate hydrolases"/>
    <property type="match status" value="1"/>
</dbReference>
<dbReference type="PROSITE" id="PS50893">
    <property type="entry name" value="ABC_TRANSPORTER_2"/>
    <property type="match status" value="1"/>
</dbReference>
<dbReference type="InterPro" id="IPR011527">
    <property type="entry name" value="ABC1_TM_dom"/>
</dbReference>
<evidence type="ECO:0000256" key="7">
    <source>
        <dbReference type="ARBA" id="ARBA00023136"/>
    </source>
</evidence>
<comment type="subcellular location">
    <subcellularLocation>
        <location evidence="1">Cell membrane</location>
        <topology evidence="1">Multi-pass membrane protein</topology>
    </subcellularLocation>
</comment>
<feature type="domain" description="ABC transmembrane type-1" evidence="10">
    <location>
        <begin position="23"/>
        <end position="317"/>
    </location>
</feature>
<dbReference type="PANTHER" id="PTHR43394:SF1">
    <property type="entry name" value="ATP-BINDING CASSETTE SUB-FAMILY B MEMBER 10, MITOCHONDRIAL"/>
    <property type="match status" value="1"/>
</dbReference>
<dbReference type="Pfam" id="PF00664">
    <property type="entry name" value="ABC_membrane"/>
    <property type="match status" value="1"/>
</dbReference>
<evidence type="ECO:0000256" key="1">
    <source>
        <dbReference type="ARBA" id="ARBA00004651"/>
    </source>
</evidence>